<dbReference type="OrthoDB" id="5516033at2759"/>
<evidence type="ECO:0000256" key="2">
    <source>
        <dbReference type="ARBA" id="ARBA00004434"/>
    </source>
</evidence>
<evidence type="ECO:0000313" key="13">
    <source>
        <dbReference type="Proteomes" id="UP000187013"/>
    </source>
</evidence>
<gene>
    <name evidence="12" type="ORF">ZYGR_0H02700</name>
</gene>
<keyword evidence="10 11" id="KW-0472">Membrane</keyword>
<keyword evidence="7" id="KW-0999">Mitochondrion inner membrane</keyword>
<dbReference type="eggNOG" id="ENOG502S9GT">
    <property type="taxonomic scope" value="Eukaryota"/>
</dbReference>
<dbReference type="Pfam" id="PF14138">
    <property type="entry name" value="COX16"/>
    <property type="match status" value="1"/>
</dbReference>
<dbReference type="OMA" id="VNMKDEY"/>
<name>A0A1Q2ZVT4_ZYGRO</name>
<evidence type="ECO:0000256" key="10">
    <source>
        <dbReference type="ARBA" id="ARBA00023136"/>
    </source>
</evidence>
<comment type="caution">
    <text evidence="12">The sequence shown here is derived from an EMBL/GenBank/DDBJ whole genome shotgun (WGS) entry which is preliminary data.</text>
</comment>
<comment type="similarity">
    <text evidence="3">Belongs to the COX16 family.</text>
</comment>
<comment type="subcellular location">
    <subcellularLocation>
        <location evidence="2">Mitochondrion inner membrane</location>
        <topology evidence="2">Single-pass membrane protein</topology>
    </subcellularLocation>
</comment>
<evidence type="ECO:0000256" key="3">
    <source>
        <dbReference type="ARBA" id="ARBA00008370"/>
    </source>
</evidence>
<dbReference type="GO" id="GO:0005743">
    <property type="term" value="C:mitochondrial inner membrane"/>
    <property type="evidence" value="ECO:0007669"/>
    <property type="project" value="UniProtKB-SubCell"/>
</dbReference>
<reference evidence="12 13" key="1">
    <citation type="submission" date="2016-08" db="EMBL/GenBank/DDBJ databases">
        <title>Draft genome sequence of allopolyploid Zygosaccharomyces rouxii.</title>
        <authorList>
            <person name="Watanabe J."/>
            <person name="Uehara K."/>
            <person name="Mogi Y."/>
            <person name="Tsukioka Y."/>
        </authorList>
    </citation>
    <scope>NUCLEOTIDE SEQUENCE [LARGE SCALE GENOMIC DNA]</scope>
    <source>
        <strain evidence="12 13">NBRC 110957</strain>
    </source>
</reference>
<proteinExistence type="inferred from homology"/>
<evidence type="ECO:0000256" key="6">
    <source>
        <dbReference type="ARBA" id="ARBA00022692"/>
    </source>
</evidence>
<evidence type="ECO:0000256" key="11">
    <source>
        <dbReference type="SAM" id="Phobius"/>
    </source>
</evidence>
<evidence type="ECO:0000256" key="4">
    <source>
        <dbReference type="ARBA" id="ARBA00015368"/>
    </source>
</evidence>
<evidence type="ECO:0000256" key="5">
    <source>
        <dbReference type="ARBA" id="ARBA00019222"/>
    </source>
</evidence>
<sequence length="118" mass="14263">MPLGGRVFRSRRQQSAYEKSLSGRYQKRLNKNPFLYFGLPFCSLVVLGYYWLSGFTAVRYEQHDRRVQELREEDIINVRTNKRPVDLKEEYYRLQGLADEDYDIKRYPRQDGESENVW</sequence>
<evidence type="ECO:0000256" key="1">
    <source>
        <dbReference type="ARBA" id="ARBA00002490"/>
    </source>
</evidence>
<accession>A0A1Q2ZVT4</accession>
<dbReference type="PANTHER" id="PTHR17130:SF14">
    <property type="entry name" value="CYTOCHROME C OXIDASE ASSEMBLY PROTEIN COX16 HOMOLOG, MITOCHONDRIAL"/>
    <property type="match status" value="1"/>
</dbReference>
<evidence type="ECO:0000256" key="7">
    <source>
        <dbReference type="ARBA" id="ARBA00022792"/>
    </source>
</evidence>
<comment type="function">
    <text evidence="1">Required for the assembly of the mitochondrial respiratory chain complex IV (CIV), also known as cytochrome c oxidase. May participate in merging the COX1 and COX2 assembly lines.</text>
</comment>
<keyword evidence="8 11" id="KW-1133">Transmembrane helix</keyword>
<protein>
    <recommendedName>
        <fullName evidence="4">Cytochrome c oxidase assembly protein COX16, mitochondrial</fullName>
    </recommendedName>
    <alternativeName>
        <fullName evidence="5">Cytochrome c oxidase assembly protein cox16, mitochondrial</fullName>
    </alternativeName>
</protein>
<dbReference type="Proteomes" id="UP000187013">
    <property type="component" value="Unassembled WGS sequence"/>
</dbReference>
<dbReference type="InterPro" id="IPR020164">
    <property type="entry name" value="Cyt_c_Oxase_assmbl_COX16"/>
</dbReference>
<feature type="transmembrane region" description="Helical" evidence="11">
    <location>
        <begin position="34"/>
        <end position="52"/>
    </location>
</feature>
<dbReference type="PANTHER" id="PTHR17130">
    <property type="entry name" value="MITOCHONDRIAL OUTER MEMBRANE PROTEIN 25"/>
    <property type="match status" value="1"/>
</dbReference>
<evidence type="ECO:0000313" key="12">
    <source>
        <dbReference type="EMBL" id="GAV47428.1"/>
    </source>
</evidence>
<dbReference type="EMBL" id="BDGX01000008">
    <property type="protein sequence ID" value="GAV47428.1"/>
    <property type="molecule type" value="Genomic_DNA"/>
</dbReference>
<organism evidence="12 13">
    <name type="scientific">Zygosaccharomyces rouxii</name>
    <dbReference type="NCBI Taxonomy" id="4956"/>
    <lineage>
        <taxon>Eukaryota</taxon>
        <taxon>Fungi</taxon>
        <taxon>Dikarya</taxon>
        <taxon>Ascomycota</taxon>
        <taxon>Saccharomycotina</taxon>
        <taxon>Saccharomycetes</taxon>
        <taxon>Saccharomycetales</taxon>
        <taxon>Saccharomycetaceae</taxon>
        <taxon>Zygosaccharomyces</taxon>
    </lineage>
</organism>
<dbReference type="AlphaFoldDB" id="A0A1Q2ZVT4"/>
<evidence type="ECO:0000256" key="9">
    <source>
        <dbReference type="ARBA" id="ARBA00023128"/>
    </source>
</evidence>
<keyword evidence="6 11" id="KW-0812">Transmembrane</keyword>
<evidence type="ECO:0000256" key="8">
    <source>
        <dbReference type="ARBA" id="ARBA00022989"/>
    </source>
</evidence>
<dbReference type="GO" id="GO:0033617">
    <property type="term" value="P:mitochondrial respiratory chain complex IV assembly"/>
    <property type="evidence" value="ECO:0007669"/>
    <property type="project" value="EnsemblFungi"/>
</dbReference>
<keyword evidence="9" id="KW-0496">Mitochondrion</keyword>